<feature type="binding site" evidence="14">
    <location>
        <position position="1136"/>
    </location>
    <ligand>
        <name>[4Fe-4S] cluster</name>
        <dbReference type="ChEBI" id="CHEBI:49883"/>
    </ligand>
</feature>
<evidence type="ECO:0000256" key="10">
    <source>
        <dbReference type="ARBA" id="ARBA00023004"/>
    </source>
</evidence>
<evidence type="ECO:0000313" key="17">
    <source>
        <dbReference type="Proteomes" id="UP000621560"/>
    </source>
</evidence>
<accession>A0A927BQM3</accession>
<dbReference type="InterPro" id="IPR027417">
    <property type="entry name" value="P-loop_NTPase"/>
</dbReference>
<dbReference type="GO" id="GO:0046872">
    <property type="term" value="F:metal ion binding"/>
    <property type="evidence" value="ECO:0007669"/>
    <property type="project" value="UniProtKB-KW"/>
</dbReference>
<dbReference type="GO" id="GO:0051539">
    <property type="term" value="F:4 iron, 4 sulfur cluster binding"/>
    <property type="evidence" value="ECO:0007669"/>
    <property type="project" value="UniProtKB-KW"/>
</dbReference>
<dbReference type="InterPro" id="IPR014140">
    <property type="entry name" value="DNA_helicase_suAddB"/>
</dbReference>
<comment type="similarity">
    <text evidence="14">Belongs to the helicase family. AddB/RexB type 1 subfamily.</text>
</comment>
<dbReference type="EC" id="3.1.-.-" evidence="14"/>
<feature type="binding site" evidence="14">
    <location>
        <position position="1127"/>
    </location>
    <ligand>
        <name>[4Fe-4S] cluster</name>
        <dbReference type="ChEBI" id="CHEBI:49883"/>
    </ligand>
</feature>
<dbReference type="PROSITE" id="PS51217">
    <property type="entry name" value="UVRD_HELICASE_CTER"/>
    <property type="match status" value="1"/>
</dbReference>
<keyword evidence="6 14" id="KW-0378">Hydrolase</keyword>
<feature type="domain" description="UvrD-like helicase C-terminal" evidence="15">
    <location>
        <begin position="278"/>
        <end position="593"/>
    </location>
</feature>
<feature type="binding site" evidence="14">
    <location>
        <position position="1130"/>
    </location>
    <ligand>
        <name>[4Fe-4S] cluster</name>
        <dbReference type="ChEBI" id="CHEBI:49883"/>
    </ligand>
</feature>
<evidence type="ECO:0000256" key="9">
    <source>
        <dbReference type="ARBA" id="ARBA00022840"/>
    </source>
</evidence>
<dbReference type="AlphaFoldDB" id="A0A927BQM3"/>
<keyword evidence="3 14" id="KW-0479">Metal-binding</keyword>
<keyword evidence="1 14" id="KW-0004">4Fe-4S</keyword>
<dbReference type="InterPro" id="IPR038726">
    <property type="entry name" value="PDDEXK_AddAB-type"/>
</dbReference>
<dbReference type="Gene3D" id="3.40.50.300">
    <property type="entry name" value="P-loop containing nucleotide triphosphate hydrolases"/>
    <property type="match status" value="4"/>
</dbReference>
<dbReference type="InterPro" id="IPR014017">
    <property type="entry name" value="DNA_helicase_UvrD-like_C"/>
</dbReference>
<dbReference type="PANTHER" id="PTHR30591:SF1">
    <property type="entry name" value="RECBCD ENZYME SUBUNIT RECC"/>
    <property type="match status" value="1"/>
</dbReference>
<keyword evidence="10 14" id="KW-0408">Iron</keyword>
<dbReference type="GO" id="GO:0000724">
    <property type="term" value="P:double-strand break repair via homologous recombination"/>
    <property type="evidence" value="ECO:0007669"/>
    <property type="project" value="UniProtKB-UniRule"/>
</dbReference>
<dbReference type="GO" id="GO:0003690">
    <property type="term" value="F:double-stranded DNA binding"/>
    <property type="evidence" value="ECO:0007669"/>
    <property type="project" value="UniProtKB-UniRule"/>
</dbReference>
<keyword evidence="9 14" id="KW-0067">ATP-binding</keyword>
<keyword evidence="7 14" id="KW-0347">Helicase</keyword>
<dbReference type="Pfam" id="PF21445">
    <property type="entry name" value="ADDB_N"/>
    <property type="match status" value="1"/>
</dbReference>
<dbReference type="GO" id="GO:0004386">
    <property type="term" value="F:helicase activity"/>
    <property type="evidence" value="ECO:0007669"/>
    <property type="project" value="UniProtKB-KW"/>
</dbReference>
<gene>
    <name evidence="14 16" type="primary">addB</name>
    <name evidence="16" type="ORF">IDH44_04610</name>
</gene>
<evidence type="ECO:0000256" key="14">
    <source>
        <dbReference type="HAMAP-Rule" id="MF_01452"/>
    </source>
</evidence>
<comment type="miscellaneous">
    <text evidence="14">Despite having conserved helicase domains, this subunit does not have helicase activity.</text>
</comment>
<evidence type="ECO:0000256" key="5">
    <source>
        <dbReference type="ARBA" id="ARBA00022763"/>
    </source>
</evidence>
<evidence type="ECO:0000256" key="11">
    <source>
        <dbReference type="ARBA" id="ARBA00023014"/>
    </source>
</evidence>
<keyword evidence="13 14" id="KW-0234">DNA repair</keyword>
<comment type="subunit">
    <text evidence="14">Heterodimer of AddA and AddB.</text>
</comment>
<dbReference type="HAMAP" id="MF_01452">
    <property type="entry name" value="AddB_type1"/>
    <property type="match status" value="1"/>
</dbReference>
<dbReference type="Pfam" id="PF12705">
    <property type="entry name" value="PDDEXK_1"/>
    <property type="match status" value="1"/>
</dbReference>
<evidence type="ECO:0000259" key="15">
    <source>
        <dbReference type="PROSITE" id="PS51217"/>
    </source>
</evidence>
<comment type="caution">
    <text evidence="16">The sequence shown here is derived from an EMBL/GenBank/DDBJ whole genome shotgun (WGS) entry which is preliminary data.</text>
</comment>
<keyword evidence="12 14" id="KW-0238">DNA-binding</keyword>
<evidence type="ECO:0000256" key="4">
    <source>
        <dbReference type="ARBA" id="ARBA00022741"/>
    </source>
</evidence>
<evidence type="ECO:0000313" key="16">
    <source>
        <dbReference type="EMBL" id="MBD2844462.1"/>
    </source>
</evidence>
<proteinExistence type="inferred from homology"/>
<keyword evidence="11 14" id="KW-0411">Iron-sulfur</keyword>
<protein>
    <recommendedName>
        <fullName evidence="14">ATP-dependent helicase/deoxyribonuclease subunit B</fullName>
        <ecNumber evidence="14">3.1.-.-</ecNumber>
    </recommendedName>
    <alternativeName>
        <fullName evidence="14">ATP-dependent helicase/nuclease subunit AddB</fullName>
    </alternativeName>
</protein>
<evidence type="ECO:0000256" key="7">
    <source>
        <dbReference type="ARBA" id="ARBA00022806"/>
    </source>
</evidence>
<keyword evidence="8 14" id="KW-0269">Exonuclease</keyword>
<dbReference type="SUPFAM" id="SSF52540">
    <property type="entry name" value="P-loop containing nucleoside triphosphate hydrolases"/>
    <property type="match status" value="1"/>
</dbReference>
<comment type="cofactor">
    <cofactor evidence="14">
        <name>Mg(2+)</name>
        <dbReference type="ChEBI" id="CHEBI:18420"/>
    </cofactor>
</comment>
<evidence type="ECO:0000256" key="3">
    <source>
        <dbReference type="ARBA" id="ARBA00022723"/>
    </source>
</evidence>
<reference evidence="16" key="1">
    <citation type="submission" date="2020-09" db="EMBL/GenBank/DDBJ databases">
        <title>A novel bacterium of genus Paenibacillus, isolated from South China Sea.</title>
        <authorList>
            <person name="Huang H."/>
            <person name="Mo K."/>
            <person name="Hu Y."/>
        </authorList>
    </citation>
    <scope>NUCLEOTIDE SEQUENCE</scope>
    <source>
        <strain evidence="16">IB182496</strain>
    </source>
</reference>
<dbReference type="InterPro" id="IPR049035">
    <property type="entry name" value="ADDB_N"/>
</dbReference>
<evidence type="ECO:0000256" key="13">
    <source>
        <dbReference type="ARBA" id="ARBA00023204"/>
    </source>
</evidence>
<keyword evidence="4 14" id="KW-0547">Nucleotide-binding</keyword>
<keyword evidence="17" id="KW-1185">Reference proteome</keyword>
<organism evidence="16 17">
    <name type="scientific">Paenibacillus sabuli</name>
    <dbReference type="NCBI Taxonomy" id="2772509"/>
    <lineage>
        <taxon>Bacteria</taxon>
        <taxon>Bacillati</taxon>
        <taxon>Bacillota</taxon>
        <taxon>Bacilli</taxon>
        <taxon>Bacillales</taxon>
        <taxon>Paenibacillaceae</taxon>
        <taxon>Paenibacillus</taxon>
    </lineage>
</organism>
<keyword evidence="2 14" id="KW-0540">Nuclease</keyword>
<evidence type="ECO:0000256" key="2">
    <source>
        <dbReference type="ARBA" id="ARBA00022722"/>
    </source>
</evidence>
<dbReference type="RefSeq" id="WP_190915164.1">
    <property type="nucleotide sequence ID" value="NZ_JACXIZ010000011.1"/>
</dbReference>
<dbReference type="EMBL" id="JACXIZ010000011">
    <property type="protein sequence ID" value="MBD2844462.1"/>
    <property type="molecule type" value="Genomic_DNA"/>
</dbReference>
<evidence type="ECO:0000256" key="8">
    <source>
        <dbReference type="ARBA" id="ARBA00022839"/>
    </source>
</evidence>
<evidence type="ECO:0000256" key="12">
    <source>
        <dbReference type="ARBA" id="ARBA00023125"/>
    </source>
</evidence>
<keyword evidence="5 14" id="KW-0227">DNA damage</keyword>
<comment type="function">
    <text evidence="14">The heterodimer acts as both an ATP-dependent DNA helicase and an ATP-dependent, dual-direction single-stranded exonuclease. Recognizes the chi site generating a DNA molecule suitable for the initiation of homologous recombination. The AddB subunit has 5' -&gt; 3' nuclease activity but not helicase activity.</text>
</comment>
<evidence type="ECO:0000256" key="1">
    <source>
        <dbReference type="ARBA" id="ARBA00022485"/>
    </source>
</evidence>
<evidence type="ECO:0000256" key="6">
    <source>
        <dbReference type="ARBA" id="ARBA00022801"/>
    </source>
</evidence>
<dbReference type="NCBIfam" id="TIGR02773">
    <property type="entry name" value="addB_Gpos"/>
    <property type="match status" value="1"/>
</dbReference>
<dbReference type="GO" id="GO:0008409">
    <property type="term" value="F:5'-3' exonuclease activity"/>
    <property type="evidence" value="ECO:0007669"/>
    <property type="project" value="UniProtKB-UniRule"/>
</dbReference>
<dbReference type="GO" id="GO:0005524">
    <property type="term" value="F:ATP binding"/>
    <property type="evidence" value="ECO:0007669"/>
    <property type="project" value="UniProtKB-UniRule"/>
</dbReference>
<dbReference type="Gene3D" id="6.10.140.1030">
    <property type="match status" value="1"/>
</dbReference>
<feature type="binding site" evidence="14">
    <location>
        <position position="810"/>
    </location>
    <ligand>
        <name>[4Fe-4S] cluster</name>
        <dbReference type="ChEBI" id="CHEBI:49883"/>
    </ligand>
</feature>
<comment type="cofactor">
    <cofactor evidence="14">
        <name>[4Fe-4S] cluster</name>
        <dbReference type="ChEBI" id="CHEBI:49883"/>
    </cofactor>
    <text evidence="14">Binds 1 [4Fe-4S] cluster.</text>
</comment>
<dbReference type="Proteomes" id="UP000621560">
    <property type="component" value="Unassembled WGS sequence"/>
</dbReference>
<name>A0A927BQM3_9BACL</name>
<dbReference type="PANTHER" id="PTHR30591">
    <property type="entry name" value="RECBCD ENZYME SUBUNIT RECC"/>
    <property type="match status" value="1"/>
</dbReference>
<sequence length="1178" mass="130873">MLRFVLGRAGAGKTTRCLGEIRERLHASAQGSPLLLLVPEQATFQTEYALLRQAGLTGTMRAQVLSFRRLAYRVMQETGGAALTPIGETGKQMLLYKIVQRLEDELQLLRGAAQGHGFIERLSELMTEWKRYGIEAPAVREYAEAHAGGSGMLGRKLHDLQLIGAALERELDGHYLEAEDYLHRLAAGCEQTSALREAELWIDGFHGFTPHEYLALGALLRTVGRVTVTLCLDRPYDGDARPHELDLFHKTAETYIALRALAETSGVELEPVVRLDASPPRFAASPMLAHIERSYERPGAQAYAGETHGDPADPRCGVSVHGAVHRRAEVEAAARDMLRRVREQGLRWRDMALLVRTGGDYNDLLEQVLGDYDIPYFLDHKRPMRQHPLLEFIRSALETVTQGWRYDAVFRCIKSELLLPLDGELSREDLDRLENYVLAAGIDGRRRWLDAKRWRPLQRASLEDELPAEPGRAELAAHARILDAREAVVAPLRRFERALRGAADAEAMCRALYRLLEHVGAADRLEQWSAEASAGGELRRAREHVQLWEGVMGTLDQLAEMMGTQPLSPELFAGIVEAGLDGLKLATVPPALDQVLVGSMERTRAEAVEVCYLLGAGDGVLPLRMEEDGILTEQERQRLAADGLVMAPGIRRRLLDERFLIYTALTVPRSHLWISYPLADDEGKSLRPSEVLRQLRQLLPGVPERVAEAQPRPGADEAEQEAYIGHPGRTLSHLFGQLSAWRQGANLAPLWWEVYNWFAGEPQWRDRLALLALSQRFANAAPPLPGPLADQLYGERLRTSVSRMERFVSCPFQHFASHGLRLRERERHQLGAPDIGQLFHAALSRLTAELGDAWGTLPEPELRRRAAAVVDALAPRLQSQILLSSGRFRYMASKLREIVAQAALMLGEHARRATFRPVGVEVGFGGDGALPPLVLPLAGSRELEIVGRIDRVDAAQTDEGLLLRVLDYKSSATSLQLEAVMHGLSLQMLTYLDVLLTHAPKWLGQPAAPAGVLYFHVHNPLLAATRAIDGAEAHRQRLKRFKPKGLLLADEQAVRLMDGSLESGHSDLLPVAIKKDGSFYSASSVARKEEWDVLRRSVRSTIRRIGRRITGGEIAIEPYRMGGKTPCTHCAYKPVCQFDPMIEGNGYVKLGKSTKDEVWRGLTRQAEEGGAADDDAAE</sequence>